<evidence type="ECO:0000256" key="3">
    <source>
        <dbReference type="ARBA" id="ARBA00023295"/>
    </source>
</evidence>
<evidence type="ECO:0000256" key="5">
    <source>
        <dbReference type="RuleBase" id="RU004336"/>
    </source>
</evidence>
<name>A0A6V7NFG4_ANACO</name>
<dbReference type="InterPro" id="IPR000490">
    <property type="entry name" value="Glyco_hydro_17"/>
</dbReference>
<protein>
    <recommendedName>
        <fullName evidence="8">Glucan endo-1,3-beta-glucosidase GVI</fullName>
    </recommendedName>
</protein>
<evidence type="ECO:0000256" key="2">
    <source>
        <dbReference type="ARBA" id="ARBA00022801"/>
    </source>
</evidence>
<evidence type="ECO:0008006" key="8">
    <source>
        <dbReference type="Google" id="ProtNLM"/>
    </source>
</evidence>
<dbReference type="PANTHER" id="PTHR32227">
    <property type="entry name" value="GLUCAN ENDO-1,3-BETA-GLUCOSIDASE BG1-RELATED-RELATED"/>
    <property type="match status" value="1"/>
</dbReference>
<dbReference type="GO" id="GO:0004553">
    <property type="term" value="F:hydrolase activity, hydrolyzing O-glycosyl compounds"/>
    <property type="evidence" value="ECO:0007669"/>
    <property type="project" value="InterPro"/>
</dbReference>
<feature type="compositionally biased region" description="Basic and acidic residues" evidence="6">
    <location>
        <begin position="14"/>
        <end position="23"/>
    </location>
</feature>
<feature type="compositionally biased region" description="Basic residues" evidence="6">
    <location>
        <begin position="93"/>
        <end position="111"/>
    </location>
</feature>
<reference evidence="7" key="1">
    <citation type="submission" date="2020-07" db="EMBL/GenBank/DDBJ databases">
        <authorList>
            <person name="Lin J."/>
        </authorList>
    </citation>
    <scope>NUCLEOTIDE SEQUENCE</scope>
</reference>
<evidence type="ECO:0000256" key="6">
    <source>
        <dbReference type="SAM" id="MobiDB-lite"/>
    </source>
</evidence>
<dbReference type="PROSITE" id="PS00587">
    <property type="entry name" value="GLYCOSYL_HYDROL_F17"/>
    <property type="match status" value="1"/>
</dbReference>
<evidence type="ECO:0000256" key="4">
    <source>
        <dbReference type="RuleBase" id="RU004335"/>
    </source>
</evidence>
<dbReference type="SUPFAM" id="SSF51445">
    <property type="entry name" value="(Trans)glycosidases"/>
    <property type="match status" value="1"/>
</dbReference>
<dbReference type="GO" id="GO:0005975">
    <property type="term" value="P:carbohydrate metabolic process"/>
    <property type="evidence" value="ECO:0007669"/>
    <property type="project" value="InterPro"/>
</dbReference>
<dbReference type="EMBL" id="LR862129">
    <property type="protein sequence ID" value="CAD1817154.1"/>
    <property type="molecule type" value="Genomic_DNA"/>
</dbReference>
<organism evidence="7">
    <name type="scientific">Ananas comosus var. bracteatus</name>
    <name type="common">red pineapple</name>
    <dbReference type="NCBI Taxonomy" id="296719"/>
    <lineage>
        <taxon>Eukaryota</taxon>
        <taxon>Viridiplantae</taxon>
        <taxon>Streptophyta</taxon>
        <taxon>Embryophyta</taxon>
        <taxon>Tracheophyta</taxon>
        <taxon>Spermatophyta</taxon>
        <taxon>Magnoliopsida</taxon>
        <taxon>Liliopsida</taxon>
        <taxon>Poales</taxon>
        <taxon>Bromeliaceae</taxon>
        <taxon>Bromelioideae</taxon>
        <taxon>Ananas</taxon>
    </lineage>
</organism>
<dbReference type="Pfam" id="PF00332">
    <property type="entry name" value="Glyco_hydro_17"/>
    <property type="match status" value="2"/>
</dbReference>
<sequence length="294" mass="31702">MLIPQSKAQRSSRRWSELWHAREQPPTPDKVVGLYASRGITKLRLFSPDAAALAALRGSGISVVLGTLNEDLQRLAADQTFAANWVQTNVAQPRRRSPHRQPLRPGHHRRVHRGAGHVVPAVAGRVLAVCVAGPHPHRGVPAGQGTPLLVNVYPYFAYAVAQRRPSRLRALHIAQRGGAGRLAGLHQPVRRHRGLGLRGTGEGGGPQVAVVVSETGWPSGGGGVGATVDNARLYNNNVVAHVESSAGTPRRPGKGIETYLFAMFNEDEKPAGTEQNFGLYRPDMSEVYHVNFAS</sequence>
<feature type="region of interest" description="Disordered" evidence="6">
    <location>
        <begin position="90"/>
        <end position="111"/>
    </location>
</feature>
<evidence type="ECO:0000256" key="1">
    <source>
        <dbReference type="ARBA" id="ARBA00008773"/>
    </source>
</evidence>
<feature type="region of interest" description="Disordered" evidence="6">
    <location>
        <begin position="1"/>
        <end position="24"/>
    </location>
</feature>
<accession>A0A6V7NFG4</accession>
<keyword evidence="2 5" id="KW-0378">Hydrolase</keyword>
<comment type="similarity">
    <text evidence="1 4">Belongs to the glycosyl hydrolase 17 family.</text>
</comment>
<dbReference type="AlphaFoldDB" id="A0A6V7NFG4"/>
<gene>
    <name evidence="7" type="ORF">CB5_LOCUS365</name>
</gene>
<dbReference type="InterPro" id="IPR017853">
    <property type="entry name" value="GH"/>
</dbReference>
<keyword evidence="3 5" id="KW-0326">Glycosidase</keyword>
<dbReference type="Gene3D" id="3.20.20.80">
    <property type="entry name" value="Glycosidases"/>
    <property type="match status" value="2"/>
</dbReference>
<dbReference type="InterPro" id="IPR044965">
    <property type="entry name" value="Glyco_hydro_17_plant"/>
</dbReference>
<evidence type="ECO:0000313" key="7">
    <source>
        <dbReference type="EMBL" id="CAD1817154.1"/>
    </source>
</evidence>
<proteinExistence type="inferred from homology"/>